<comment type="subcellular location">
    <subcellularLocation>
        <location evidence="1 8">Cell outer membrane</location>
        <topology evidence="1 8">Multi-pass membrane protein</topology>
    </subcellularLocation>
</comment>
<evidence type="ECO:0000256" key="1">
    <source>
        <dbReference type="ARBA" id="ARBA00004571"/>
    </source>
</evidence>
<dbReference type="InterPro" id="IPR012910">
    <property type="entry name" value="Plug_dom"/>
</dbReference>
<proteinExistence type="inferred from homology"/>
<dbReference type="PANTHER" id="PTHR47234">
    <property type="match status" value="1"/>
</dbReference>
<feature type="signal peptide" evidence="10">
    <location>
        <begin position="1"/>
        <end position="32"/>
    </location>
</feature>
<dbReference type="InterPro" id="IPR039426">
    <property type="entry name" value="TonB-dep_rcpt-like"/>
</dbReference>
<dbReference type="Pfam" id="PF07715">
    <property type="entry name" value="Plug"/>
    <property type="match status" value="1"/>
</dbReference>
<reference evidence="13" key="1">
    <citation type="submission" date="2022-09" db="EMBL/GenBank/DDBJ databases">
        <title>The genome sequence of Tsuneonella sp. YG55.</title>
        <authorList>
            <person name="Liu Y."/>
        </authorList>
    </citation>
    <scope>NUCLEOTIDE SEQUENCE</scope>
    <source>
        <strain evidence="13">YG55</strain>
    </source>
</reference>
<sequence>MNYFGKAALRGSTSLCAAAVLAAGVYAAPAFAQDAVDEPACVDADNDGQCDTLSNADGSSATSGAIVVTGSRLRSRDGFNTPDPIQVITREETTQAGFNSPAEVLQSAAFTNGQAQINNSYGGFVVNGGPGVNTLSLRGLGPTRTLILLNGRRVAPAGSRGSVGSADLNVLPSAMIERIEVLNGGASSIYGSDAIAGVVNIITRNQFSGLYLEAQQNVPQAGAGISGRYSTVLGYNGDRFNVAASLEYYNRTAFKFRDADFTQCQTQNRPTGAGADINSGSYIDPRTGQPKCYTTGTTGESGTSINLIGTPNLSASTVALGAGVPAGYNSTCNRFRPNPAAGGALPGYECVGGGSGATALSVNIRDTFPQSLLNNDLVSPARIYTGFFQAGYELQALGDAELYTEVLVNRRKSSQLQSRQFTIDYPFGSPLIPTGLRFPTAFLGPQATNPGVSVGVRVFADYGNYENRQTVDYVKGLAGLRGNLPMDWEYDLYVAKAWSDSDYTTDLILTDRLNQSLDVVASGSGFACRNTGRGCVAAPALTPAVVGGQYPSDWFNFVVQPVTGHTAFREETAAMFLNGPLFALPGGDIQLGVGAEYRKSSIDDTPSIESQTGNLYNFTGSGLTRGSDSVWEIFGEAELPILRDLPFAYNLSITGSARYTNYKSYGGQTTYKVGGIFQPIREISLRGSYGTSYRAPALFEQFLGATSGFQSSASDPCNNLTTAASNPIRIANCAADGIPNGGLGFSATSSIRVLQRGGAESGLGAETSRNWTAGLVVQPNLGSFGRLSLSADYWNILVENGVSQLGFGTILQQCYDDPDFRAESICGLVVREKTAPYQLTVTTGYVNISTARASGWDFNARWELPVGPGKFRLNADVTKFDDRFTQTLPTDAVRDNIGTLNNPEWSGTFAANYSIGRVDLRYGVDWLSSTYSDADYLGVTQAVRDTYILEAPDYFLHQASVRWKGDNFSFTVGVRNLFDTTPPYISSGFYNRVGNAPLYNGFDYLGRTYFANISTKIK</sequence>
<keyword evidence="5 9" id="KW-0798">TonB box</keyword>
<evidence type="ECO:0000256" key="3">
    <source>
        <dbReference type="ARBA" id="ARBA00022452"/>
    </source>
</evidence>
<dbReference type="PANTHER" id="PTHR47234:SF1">
    <property type="entry name" value="TONB-DEPENDENT RECEPTOR"/>
    <property type="match status" value="1"/>
</dbReference>
<evidence type="ECO:0000256" key="2">
    <source>
        <dbReference type="ARBA" id="ARBA00022448"/>
    </source>
</evidence>
<keyword evidence="2 8" id="KW-0813">Transport</keyword>
<evidence type="ECO:0000256" key="10">
    <source>
        <dbReference type="SAM" id="SignalP"/>
    </source>
</evidence>
<evidence type="ECO:0000256" key="4">
    <source>
        <dbReference type="ARBA" id="ARBA00022692"/>
    </source>
</evidence>
<evidence type="ECO:0000256" key="7">
    <source>
        <dbReference type="ARBA" id="ARBA00023237"/>
    </source>
</evidence>
<dbReference type="InterPro" id="IPR000531">
    <property type="entry name" value="Beta-barrel_TonB"/>
</dbReference>
<keyword evidence="7 8" id="KW-0998">Cell outer membrane</keyword>
<protein>
    <submittedName>
        <fullName evidence="13">TonB-dependent receptor</fullName>
    </submittedName>
</protein>
<dbReference type="Gene3D" id="2.170.130.10">
    <property type="entry name" value="TonB-dependent receptor, plug domain"/>
    <property type="match status" value="1"/>
</dbReference>
<keyword evidence="10" id="KW-0732">Signal</keyword>
<dbReference type="Proteomes" id="UP001142648">
    <property type="component" value="Unassembled WGS sequence"/>
</dbReference>
<feature type="chain" id="PRO_5040751421" evidence="10">
    <location>
        <begin position="33"/>
        <end position="1018"/>
    </location>
</feature>
<keyword evidence="4 8" id="KW-0812">Transmembrane</keyword>
<dbReference type="PROSITE" id="PS52016">
    <property type="entry name" value="TONB_DEPENDENT_REC_3"/>
    <property type="match status" value="1"/>
</dbReference>
<evidence type="ECO:0000256" key="6">
    <source>
        <dbReference type="ARBA" id="ARBA00023136"/>
    </source>
</evidence>
<evidence type="ECO:0000259" key="11">
    <source>
        <dbReference type="Pfam" id="PF00593"/>
    </source>
</evidence>
<organism evidence="13 14">
    <name type="scientific">Tsuneonella litorea</name>
    <dbReference type="NCBI Taxonomy" id="2976475"/>
    <lineage>
        <taxon>Bacteria</taxon>
        <taxon>Pseudomonadati</taxon>
        <taxon>Pseudomonadota</taxon>
        <taxon>Alphaproteobacteria</taxon>
        <taxon>Sphingomonadales</taxon>
        <taxon>Erythrobacteraceae</taxon>
        <taxon>Tsuneonella</taxon>
    </lineage>
</organism>
<dbReference type="EMBL" id="JAOAMV010000004">
    <property type="protein sequence ID" value="MCT2559161.1"/>
    <property type="molecule type" value="Genomic_DNA"/>
</dbReference>
<evidence type="ECO:0000259" key="12">
    <source>
        <dbReference type="Pfam" id="PF07715"/>
    </source>
</evidence>
<dbReference type="GO" id="GO:0009279">
    <property type="term" value="C:cell outer membrane"/>
    <property type="evidence" value="ECO:0007669"/>
    <property type="project" value="UniProtKB-SubCell"/>
</dbReference>
<keyword evidence="13" id="KW-0675">Receptor</keyword>
<dbReference type="Pfam" id="PF00593">
    <property type="entry name" value="TonB_dep_Rec_b-barrel"/>
    <property type="match status" value="1"/>
</dbReference>
<evidence type="ECO:0000256" key="5">
    <source>
        <dbReference type="ARBA" id="ARBA00023077"/>
    </source>
</evidence>
<dbReference type="InterPro" id="IPR036942">
    <property type="entry name" value="Beta-barrel_TonB_sf"/>
</dbReference>
<evidence type="ECO:0000313" key="13">
    <source>
        <dbReference type="EMBL" id="MCT2559161.1"/>
    </source>
</evidence>
<dbReference type="RefSeq" id="WP_259962032.1">
    <property type="nucleotide sequence ID" value="NZ_JAOAMV010000004.1"/>
</dbReference>
<evidence type="ECO:0000256" key="9">
    <source>
        <dbReference type="RuleBase" id="RU003357"/>
    </source>
</evidence>
<dbReference type="Gene3D" id="2.40.170.20">
    <property type="entry name" value="TonB-dependent receptor, beta-barrel domain"/>
    <property type="match status" value="1"/>
</dbReference>
<feature type="domain" description="TonB-dependent receptor-like beta-barrel" evidence="11">
    <location>
        <begin position="460"/>
        <end position="977"/>
    </location>
</feature>
<name>A0A9X2W1P0_9SPHN</name>
<evidence type="ECO:0000313" key="14">
    <source>
        <dbReference type="Proteomes" id="UP001142648"/>
    </source>
</evidence>
<gene>
    <name evidence="13" type="ORF">N0B51_09215</name>
</gene>
<dbReference type="SUPFAM" id="SSF56935">
    <property type="entry name" value="Porins"/>
    <property type="match status" value="1"/>
</dbReference>
<keyword evidence="14" id="KW-1185">Reference proteome</keyword>
<feature type="domain" description="TonB-dependent receptor plug" evidence="12">
    <location>
        <begin position="80"/>
        <end position="198"/>
    </location>
</feature>
<accession>A0A9X2W1P0</accession>
<keyword evidence="3 8" id="KW-1134">Transmembrane beta strand</keyword>
<comment type="caution">
    <text evidence="13">The sequence shown here is derived from an EMBL/GenBank/DDBJ whole genome shotgun (WGS) entry which is preliminary data.</text>
</comment>
<comment type="similarity">
    <text evidence="8 9">Belongs to the TonB-dependent receptor family.</text>
</comment>
<dbReference type="AlphaFoldDB" id="A0A9X2W1P0"/>
<dbReference type="InterPro" id="IPR037066">
    <property type="entry name" value="Plug_dom_sf"/>
</dbReference>
<evidence type="ECO:0000256" key="8">
    <source>
        <dbReference type="PROSITE-ProRule" id="PRU01360"/>
    </source>
</evidence>
<keyword evidence="6 8" id="KW-0472">Membrane</keyword>